<dbReference type="Proteomes" id="UP000321424">
    <property type="component" value="Unassembled WGS sequence"/>
</dbReference>
<feature type="repeat" description="WD" evidence="3">
    <location>
        <begin position="1069"/>
        <end position="1101"/>
    </location>
</feature>
<dbReference type="PRINTS" id="PR00320">
    <property type="entry name" value="GPROTEINBRPT"/>
</dbReference>
<feature type="transmembrane region" description="Helical" evidence="5">
    <location>
        <begin position="539"/>
        <end position="559"/>
    </location>
</feature>
<protein>
    <recommendedName>
        <fullName evidence="6">Novel STAND NTPase 1 domain-containing protein</fullName>
    </recommendedName>
</protein>
<dbReference type="SMART" id="SM00320">
    <property type="entry name" value="WD40"/>
    <property type="match status" value="13"/>
</dbReference>
<keyword evidence="8" id="KW-1185">Reference proteome</keyword>
<keyword evidence="2" id="KW-0677">Repeat</keyword>
<evidence type="ECO:0000313" key="7">
    <source>
        <dbReference type="EMBL" id="GEM42031.1"/>
    </source>
</evidence>
<dbReference type="OrthoDB" id="134501at2"/>
<dbReference type="InterPro" id="IPR027417">
    <property type="entry name" value="P-loop_NTPase"/>
</dbReference>
<dbReference type="PROSITE" id="PS00678">
    <property type="entry name" value="WD_REPEATS_1"/>
    <property type="match status" value="5"/>
</dbReference>
<dbReference type="InterPro" id="IPR036322">
    <property type="entry name" value="WD40_repeat_dom_sf"/>
</dbReference>
<dbReference type="InterPro" id="IPR020472">
    <property type="entry name" value="WD40_PAC1"/>
</dbReference>
<dbReference type="InterPro" id="IPR015943">
    <property type="entry name" value="WD40/YVTN_repeat-like_dom_sf"/>
</dbReference>
<evidence type="ECO:0000256" key="3">
    <source>
        <dbReference type="PROSITE-ProRule" id="PRU00221"/>
    </source>
</evidence>
<evidence type="ECO:0000256" key="2">
    <source>
        <dbReference type="ARBA" id="ARBA00022737"/>
    </source>
</evidence>
<evidence type="ECO:0000259" key="6">
    <source>
        <dbReference type="Pfam" id="PF20703"/>
    </source>
</evidence>
<proteinExistence type="predicted"/>
<feature type="repeat" description="WD" evidence="3">
    <location>
        <begin position="762"/>
        <end position="797"/>
    </location>
</feature>
<accession>A0A511MNJ7</accession>
<dbReference type="RefSeq" id="WP_147139349.1">
    <property type="nucleotide sequence ID" value="NZ_BJXA01000061.1"/>
</dbReference>
<dbReference type="EMBL" id="BJXA01000061">
    <property type="protein sequence ID" value="GEM42031.1"/>
    <property type="molecule type" value="Genomic_DNA"/>
</dbReference>
<feature type="repeat" description="WD" evidence="3">
    <location>
        <begin position="672"/>
        <end position="713"/>
    </location>
</feature>
<reference evidence="7 8" key="1">
    <citation type="submission" date="2019-07" db="EMBL/GenBank/DDBJ databases">
        <title>Whole genome shotgun sequence of Nocardia ninae NBRC 108245.</title>
        <authorList>
            <person name="Hosoyama A."/>
            <person name="Uohara A."/>
            <person name="Ohji S."/>
            <person name="Ichikawa N."/>
        </authorList>
    </citation>
    <scope>NUCLEOTIDE SEQUENCE [LARGE SCALE GENOMIC DNA]</scope>
    <source>
        <strain evidence="7 8">NBRC 108245</strain>
    </source>
</reference>
<keyword evidence="1 3" id="KW-0853">WD repeat</keyword>
<dbReference type="SUPFAM" id="SSF50978">
    <property type="entry name" value="WD40 repeat-like"/>
    <property type="match status" value="2"/>
</dbReference>
<dbReference type="AlphaFoldDB" id="A0A511MNJ7"/>
<keyword evidence="5" id="KW-0472">Membrane</keyword>
<feature type="repeat" description="WD" evidence="3">
    <location>
        <begin position="1158"/>
        <end position="1199"/>
    </location>
</feature>
<feature type="repeat" description="WD" evidence="3">
    <location>
        <begin position="1036"/>
        <end position="1067"/>
    </location>
</feature>
<keyword evidence="5" id="KW-1133">Transmembrane helix</keyword>
<dbReference type="PANTHER" id="PTHR44129">
    <property type="entry name" value="WD REPEAT-CONTAINING PROTEIN POP1"/>
    <property type="match status" value="1"/>
</dbReference>
<dbReference type="PROSITE" id="PS50082">
    <property type="entry name" value="WD_REPEATS_2"/>
    <property type="match status" value="8"/>
</dbReference>
<feature type="region of interest" description="Disordered" evidence="4">
    <location>
        <begin position="881"/>
        <end position="904"/>
    </location>
</feature>
<evidence type="ECO:0000256" key="1">
    <source>
        <dbReference type="ARBA" id="ARBA00022574"/>
    </source>
</evidence>
<dbReference type="InterPro" id="IPR049052">
    <property type="entry name" value="nSTAND1"/>
</dbReference>
<dbReference type="CDD" id="cd00200">
    <property type="entry name" value="WD40"/>
    <property type="match status" value="2"/>
</dbReference>
<dbReference type="SUPFAM" id="SSF52540">
    <property type="entry name" value="P-loop containing nucleoside triphosphate hydrolases"/>
    <property type="match status" value="1"/>
</dbReference>
<dbReference type="Gene3D" id="2.130.10.10">
    <property type="entry name" value="YVTN repeat-like/Quinoprotein amine dehydrogenase"/>
    <property type="match status" value="3"/>
</dbReference>
<feature type="domain" description="Novel STAND NTPase 1" evidence="6">
    <location>
        <begin position="131"/>
        <end position="492"/>
    </location>
</feature>
<feature type="repeat" description="WD" evidence="3">
    <location>
        <begin position="1120"/>
        <end position="1154"/>
    </location>
</feature>
<dbReference type="Pfam" id="PF00400">
    <property type="entry name" value="WD40"/>
    <property type="match status" value="8"/>
</dbReference>
<evidence type="ECO:0000313" key="8">
    <source>
        <dbReference type="Proteomes" id="UP000321424"/>
    </source>
</evidence>
<dbReference type="Pfam" id="PF20703">
    <property type="entry name" value="nSTAND1"/>
    <property type="match status" value="1"/>
</dbReference>
<evidence type="ECO:0000256" key="5">
    <source>
        <dbReference type="SAM" id="Phobius"/>
    </source>
</evidence>
<feature type="repeat" description="WD" evidence="3">
    <location>
        <begin position="935"/>
        <end position="970"/>
    </location>
</feature>
<dbReference type="PROSITE" id="PS50294">
    <property type="entry name" value="WD_REPEATS_REGION"/>
    <property type="match status" value="5"/>
</dbReference>
<keyword evidence="5" id="KW-0812">Transmembrane</keyword>
<organism evidence="7 8">
    <name type="scientific">Nocardia ninae NBRC 108245</name>
    <dbReference type="NCBI Taxonomy" id="1210091"/>
    <lineage>
        <taxon>Bacteria</taxon>
        <taxon>Bacillati</taxon>
        <taxon>Actinomycetota</taxon>
        <taxon>Actinomycetes</taxon>
        <taxon>Mycobacteriales</taxon>
        <taxon>Nocardiaceae</taxon>
        <taxon>Nocardia</taxon>
    </lineage>
</organism>
<sequence length="1272" mass="135999">MDERTAHSQGGSAPSGPSRAEGRRVFAARLGRLFAAAGAPPVKSVVRAANEQARDGGRVTAQRISDWRRGNRTPATFGSIQSVLEVLIGEAKRRAAANPSIDATLLDLARWRADWEAAKVEPPSIDIGREPFRGLLEYRTEDSDLFFGREQAKQRLLQLISDAESGGGPAMAVLLGLSGVGKSSLLAAGLQATSGPRTPITMTPGDDPMAALAAALDARPPGHCLLVVDRGEELFTRCGNDALRQQFLAVLAALAAPGIEPPTTVVVAFDAAHLPELLRYPLLMTVLRAHAMVLDPMTPAELREAIVRPVEVTGLRIEDSLVDTLLQDLDAIEPHSSVRLALLSFALAATWANRRGKTLTLEAYREAGGLARVSAVGAEKFWSRLTDRQRAAARHVLVALTIIGPTAAVRDRMPVELLIAESADPEATRAVIARLIRARIIVQRNDEVEVVHDLLLTGWPRMVEWLSEEKELAPVRQRIEADAREWARQGRPVSLLYSRTRLEDAAAWMRRTDSANRLAKEFVAAASEQQRTRAVRRRLIFAAVTALTVVALVLSVVVITQRASVAQEHKDVVLGQLIEESQRIDGVDPGLSTQLALAAYRLSPDDPAARARLLAMQLLPLNIASVAAHDGLVRGLAVSPNRKWLASAGSDGLIRLWDLSDPQAITAAGPALTGHRGHVESVAFGPDGRVLVSAGSDGTVRLWDIHNPAEAGRLGEFDVGTATTSVTFLPDGRTVVAGAVDGTLNFLNVETPQAIRRLEAPVAAHANGIRSLMLAPDAPVLATAGEDRTVRLWSIDNPEQPIPLGAPLDSEGAVQAIAFGPGGRLAVGTGNGVVQVWNVSDPALPRLVGRKQTRPVAIASLQFWQDGRLLVTTDADGAVRNLDTSRPDGVSPIGREQSGNSGTNRSFVIVSDTQMVTAGWDGRIRTWRHARGNLALAFAGSLSSVSFDRANKVLASGLHDGQIALWDVSTPFDTRLLSELPAGAPPDRRGARVALRPDGSLLATAGSGEVRLWDLADPARPAPIGALPGAGLGGPIAFNPSGDRLLTGVDRRSLQLWDVTDRRPLGQLSTGYDSAIELAAFAPDGRLVAAADEDARIHLWDTAEPGRPVVTLPGSRAAIVRALAFAPDGKTLFGADGDGMIRSWDITDPARIRELDAIRAHTDAVRTLTIDQSGSRLASGGDDGVARLWNIADPSDIEPLGDPIEARIGSTWFLRFDPRDESRLLGIGDQLSALWYSAPEAVAAELCDSAAVHVDERTWHDLLPSLPYVRPC</sequence>
<evidence type="ECO:0000256" key="4">
    <source>
        <dbReference type="SAM" id="MobiDB-lite"/>
    </source>
</evidence>
<gene>
    <name evidence="7" type="ORF">NN4_65500</name>
</gene>
<dbReference type="InterPro" id="IPR050349">
    <property type="entry name" value="WD_LIS1/nudF_dynein_reg"/>
</dbReference>
<feature type="region of interest" description="Disordered" evidence="4">
    <location>
        <begin position="1"/>
        <end position="21"/>
    </location>
</feature>
<comment type="caution">
    <text evidence="7">The sequence shown here is derived from an EMBL/GenBank/DDBJ whole genome shotgun (WGS) entry which is preliminary data.</text>
</comment>
<dbReference type="InterPro" id="IPR019775">
    <property type="entry name" value="WD40_repeat_CS"/>
</dbReference>
<dbReference type="InterPro" id="IPR001680">
    <property type="entry name" value="WD40_rpt"/>
</dbReference>
<feature type="repeat" description="WD" evidence="3">
    <location>
        <begin position="626"/>
        <end position="667"/>
    </location>
</feature>
<name>A0A511MNJ7_9NOCA</name>